<accession>A0A9W4EAK3</accession>
<dbReference type="RefSeq" id="WP_251497540.1">
    <property type="nucleotide sequence ID" value="NZ_CAJSLV010000086.1"/>
</dbReference>
<dbReference type="SUPFAM" id="SSF46955">
    <property type="entry name" value="Putative DNA-binding domain"/>
    <property type="match status" value="1"/>
</dbReference>
<sequence>MSREEKLTIAEIIEDLGVPPSTFHRWRATGKGPRAIKLPNGAVRVRRSEYERWLATLEEAA</sequence>
<evidence type="ECO:0000313" key="3">
    <source>
        <dbReference type="Proteomes" id="UP001152519"/>
    </source>
</evidence>
<proteinExistence type="predicted"/>
<gene>
    <name evidence="2" type="ORF">SCOCK_540041</name>
</gene>
<evidence type="ECO:0000259" key="1">
    <source>
        <dbReference type="Pfam" id="PF12728"/>
    </source>
</evidence>
<organism evidence="2 3">
    <name type="scientific">Actinacidiphila cocklensis</name>
    <dbReference type="NCBI Taxonomy" id="887465"/>
    <lineage>
        <taxon>Bacteria</taxon>
        <taxon>Bacillati</taxon>
        <taxon>Actinomycetota</taxon>
        <taxon>Actinomycetes</taxon>
        <taxon>Kitasatosporales</taxon>
        <taxon>Streptomycetaceae</taxon>
        <taxon>Actinacidiphila</taxon>
    </lineage>
</organism>
<evidence type="ECO:0000313" key="2">
    <source>
        <dbReference type="EMBL" id="CAG6397440.1"/>
    </source>
</evidence>
<keyword evidence="3" id="KW-1185">Reference proteome</keyword>
<dbReference type="Proteomes" id="UP001152519">
    <property type="component" value="Unassembled WGS sequence"/>
</dbReference>
<dbReference type="InterPro" id="IPR009061">
    <property type="entry name" value="DNA-bd_dom_put_sf"/>
</dbReference>
<dbReference type="Pfam" id="PF12728">
    <property type="entry name" value="HTH_17"/>
    <property type="match status" value="1"/>
</dbReference>
<feature type="domain" description="Helix-turn-helix" evidence="1">
    <location>
        <begin position="7"/>
        <end position="55"/>
    </location>
</feature>
<protein>
    <submittedName>
        <fullName evidence="2">Excisionase</fullName>
    </submittedName>
</protein>
<dbReference type="AlphaFoldDB" id="A0A9W4EAK3"/>
<name>A0A9W4EAK3_9ACTN</name>
<reference evidence="2" key="1">
    <citation type="submission" date="2021-05" db="EMBL/GenBank/DDBJ databases">
        <authorList>
            <person name="Arsene-Ploetze F."/>
        </authorList>
    </citation>
    <scope>NUCLEOTIDE SEQUENCE</scope>
    <source>
        <strain evidence="2">DSM 42138</strain>
    </source>
</reference>
<comment type="caution">
    <text evidence="2">The sequence shown here is derived from an EMBL/GenBank/DDBJ whole genome shotgun (WGS) entry which is preliminary data.</text>
</comment>
<dbReference type="InterPro" id="IPR041657">
    <property type="entry name" value="HTH_17"/>
</dbReference>
<dbReference type="EMBL" id="CAJSLV010000086">
    <property type="protein sequence ID" value="CAG6397440.1"/>
    <property type="molecule type" value="Genomic_DNA"/>
</dbReference>